<evidence type="ECO:0000313" key="1">
    <source>
        <dbReference type="EMBL" id="ETO33255.1"/>
    </source>
</evidence>
<dbReference type="AlphaFoldDB" id="X6P3X5"/>
<sequence>MEISVYFAILSDDTNIHVICGFNAMKQNCKCIIIENDKCVKKRNKDAKIGNTIPIEKDIIIEDENNLTEISVMEKKINTNAVFCKKNSTKKKVALYLTCISLLKRYTIIDYSTFNSRQLLYSGSGDNTIRVYDNFHNIIICSSSEDKTIRF</sequence>
<keyword evidence="2" id="KW-1185">Reference proteome</keyword>
<name>X6P3X5_RETFI</name>
<reference evidence="1 2" key="1">
    <citation type="journal article" date="2013" name="Curr. Biol.">
        <title>The Genome of the Foraminiferan Reticulomyxa filosa.</title>
        <authorList>
            <person name="Glockner G."/>
            <person name="Hulsmann N."/>
            <person name="Schleicher M."/>
            <person name="Noegel A.A."/>
            <person name="Eichinger L."/>
            <person name="Gallinger C."/>
            <person name="Pawlowski J."/>
            <person name="Sierra R."/>
            <person name="Euteneuer U."/>
            <person name="Pillet L."/>
            <person name="Moustafa A."/>
            <person name="Platzer M."/>
            <person name="Groth M."/>
            <person name="Szafranski K."/>
            <person name="Schliwa M."/>
        </authorList>
    </citation>
    <scope>NUCLEOTIDE SEQUENCE [LARGE SCALE GENOMIC DNA]</scope>
</reference>
<protein>
    <submittedName>
        <fullName evidence="1">Uncharacterized protein</fullName>
    </submittedName>
</protein>
<evidence type="ECO:0000313" key="2">
    <source>
        <dbReference type="Proteomes" id="UP000023152"/>
    </source>
</evidence>
<dbReference type="EMBL" id="ASPP01003544">
    <property type="protein sequence ID" value="ETO33255.1"/>
    <property type="molecule type" value="Genomic_DNA"/>
</dbReference>
<proteinExistence type="predicted"/>
<dbReference type="Proteomes" id="UP000023152">
    <property type="component" value="Unassembled WGS sequence"/>
</dbReference>
<gene>
    <name evidence="1" type="ORF">RFI_03854</name>
</gene>
<organism evidence="1 2">
    <name type="scientific">Reticulomyxa filosa</name>
    <dbReference type="NCBI Taxonomy" id="46433"/>
    <lineage>
        <taxon>Eukaryota</taxon>
        <taxon>Sar</taxon>
        <taxon>Rhizaria</taxon>
        <taxon>Retaria</taxon>
        <taxon>Foraminifera</taxon>
        <taxon>Monothalamids</taxon>
        <taxon>Reticulomyxidae</taxon>
        <taxon>Reticulomyxa</taxon>
    </lineage>
</organism>
<accession>X6P3X5</accession>
<comment type="caution">
    <text evidence="1">The sequence shown here is derived from an EMBL/GenBank/DDBJ whole genome shotgun (WGS) entry which is preliminary data.</text>
</comment>